<dbReference type="Pfam" id="PF00929">
    <property type="entry name" value="RNase_T"/>
    <property type="match status" value="1"/>
</dbReference>
<dbReference type="EMBL" id="JBHSWH010000001">
    <property type="protein sequence ID" value="MFC6706785.1"/>
    <property type="molecule type" value="Genomic_DNA"/>
</dbReference>
<sequence>MVKVHNGVIADRKYMLMRPPAGVDHFDQFNIGIHHIDPHTVARQPRWRDSLPAMMDFIGDDVVVAHNAGFDIGVIRYACAVDNIPWPEMRFACSLVLARKHLTLPSYRLPFVLEACGMTMDDHHNALADAEAVAVIVMRFAEQLGATSVDEIASRLHTTVGRMAAGVYHGAVATSGTSSNGHLIAADANPNADPNGYLYGRVVVFTGKLMAMVRQDAWNAVAAAGGRPEKGTTRSTNVLVLGDFNPANLRPGFTYSTKASKAFELQDQGQDIELMTEADFLQVLDGRVMLTDELAALIAGPEDPTGT</sequence>
<protein>
    <submittedName>
        <fullName evidence="2">Exonuclease domain-containing protein</fullName>
    </submittedName>
</protein>
<evidence type="ECO:0000313" key="2">
    <source>
        <dbReference type="EMBL" id="MFC6706785.1"/>
    </source>
</evidence>
<dbReference type="InterPro" id="IPR012337">
    <property type="entry name" value="RNaseH-like_sf"/>
</dbReference>
<dbReference type="PANTHER" id="PTHR30231:SF42">
    <property type="entry name" value="EXONUCLEASE"/>
    <property type="match status" value="1"/>
</dbReference>
<reference evidence="3" key="1">
    <citation type="journal article" date="2019" name="Int. J. Syst. Evol. Microbiol.">
        <title>The Global Catalogue of Microorganisms (GCM) 10K type strain sequencing project: providing services to taxonomists for standard genome sequencing and annotation.</title>
        <authorList>
            <consortium name="The Broad Institute Genomics Platform"/>
            <consortium name="The Broad Institute Genome Sequencing Center for Infectious Disease"/>
            <person name="Wu L."/>
            <person name="Ma J."/>
        </authorList>
    </citation>
    <scope>NUCLEOTIDE SEQUENCE [LARGE SCALE GENOMIC DNA]</scope>
    <source>
        <strain evidence="3">CCUG 58127</strain>
    </source>
</reference>
<comment type="caution">
    <text evidence="2">The sequence shown here is derived from an EMBL/GenBank/DDBJ whole genome shotgun (WGS) entry which is preliminary data.</text>
</comment>
<keyword evidence="2" id="KW-0269">Exonuclease</keyword>
<keyword evidence="2" id="KW-0540">Nuclease</keyword>
<dbReference type="GO" id="GO:0004527">
    <property type="term" value="F:exonuclease activity"/>
    <property type="evidence" value="ECO:0007669"/>
    <property type="project" value="UniProtKB-KW"/>
</dbReference>
<dbReference type="RefSeq" id="WP_382404883.1">
    <property type="nucleotide sequence ID" value="NZ_JBHSWH010000001.1"/>
</dbReference>
<dbReference type="InterPro" id="IPR036397">
    <property type="entry name" value="RNaseH_sf"/>
</dbReference>
<gene>
    <name evidence="2" type="ORF">ACFQDH_16355</name>
</gene>
<dbReference type="SUPFAM" id="SSF53098">
    <property type="entry name" value="Ribonuclease H-like"/>
    <property type="match status" value="1"/>
</dbReference>
<name>A0ABW2AJD7_9MICO</name>
<feature type="domain" description="Exonuclease" evidence="1">
    <location>
        <begin position="1"/>
        <end position="146"/>
    </location>
</feature>
<evidence type="ECO:0000313" key="3">
    <source>
        <dbReference type="Proteomes" id="UP001596298"/>
    </source>
</evidence>
<dbReference type="InterPro" id="IPR036420">
    <property type="entry name" value="BRCT_dom_sf"/>
</dbReference>
<dbReference type="PANTHER" id="PTHR30231">
    <property type="entry name" value="DNA POLYMERASE III SUBUNIT EPSILON"/>
    <property type="match status" value="1"/>
</dbReference>
<dbReference type="CDD" id="cd17748">
    <property type="entry name" value="BRCT_DNA_ligase_like"/>
    <property type="match status" value="1"/>
</dbReference>
<organism evidence="2 3">
    <name type="scientific">Flexivirga alba</name>
    <dbReference type="NCBI Taxonomy" id="702742"/>
    <lineage>
        <taxon>Bacteria</taxon>
        <taxon>Bacillati</taxon>
        <taxon>Actinomycetota</taxon>
        <taxon>Actinomycetes</taxon>
        <taxon>Micrococcales</taxon>
        <taxon>Dermacoccaceae</taxon>
        <taxon>Flexivirga</taxon>
    </lineage>
</organism>
<dbReference type="InterPro" id="IPR013520">
    <property type="entry name" value="Ribonucl_H"/>
</dbReference>
<dbReference type="Proteomes" id="UP001596298">
    <property type="component" value="Unassembled WGS sequence"/>
</dbReference>
<dbReference type="Gene3D" id="3.30.420.10">
    <property type="entry name" value="Ribonuclease H-like superfamily/Ribonuclease H"/>
    <property type="match status" value="1"/>
</dbReference>
<evidence type="ECO:0000259" key="1">
    <source>
        <dbReference type="SMART" id="SM00479"/>
    </source>
</evidence>
<dbReference type="Gene3D" id="3.40.50.10190">
    <property type="entry name" value="BRCT domain"/>
    <property type="match status" value="1"/>
</dbReference>
<proteinExistence type="predicted"/>
<keyword evidence="3" id="KW-1185">Reference proteome</keyword>
<dbReference type="SUPFAM" id="SSF52113">
    <property type="entry name" value="BRCT domain"/>
    <property type="match status" value="1"/>
</dbReference>
<keyword evidence="2" id="KW-0378">Hydrolase</keyword>
<accession>A0ABW2AJD7</accession>
<dbReference type="SMART" id="SM00479">
    <property type="entry name" value="EXOIII"/>
    <property type="match status" value="1"/>
</dbReference>